<proteinExistence type="predicted"/>
<dbReference type="AlphaFoldDB" id="C7QE97"/>
<dbReference type="Gene3D" id="3.40.50.720">
    <property type="entry name" value="NAD(P)-binding Rossmann-like Domain"/>
    <property type="match status" value="1"/>
</dbReference>
<dbReference type="GO" id="GO:0005829">
    <property type="term" value="C:cytosol"/>
    <property type="evidence" value="ECO:0007669"/>
    <property type="project" value="TreeGrafter"/>
</dbReference>
<dbReference type="EMBL" id="CP001700">
    <property type="protein sequence ID" value="ACU70788.1"/>
    <property type="molecule type" value="Genomic_DNA"/>
</dbReference>
<dbReference type="GO" id="GO:0009361">
    <property type="term" value="C:succinate-CoA ligase complex (ADP-forming)"/>
    <property type="evidence" value="ECO:0007669"/>
    <property type="project" value="TreeGrafter"/>
</dbReference>
<feature type="region of interest" description="Disordered" evidence="1">
    <location>
        <begin position="115"/>
        <end position="141"/>
    </location>
</feature>
<evidence type="ECO:0000313" key="4">
    <source>
        <dbReference type="Proteomes" id="UP000000851"/>
    </source>
</evidence>
<dbReference type="GO" id="GO:0006099">
    <property type="term" value="P:tricarboxylic acid cycle"/>
    <property type="evidence" value="ECO:0007669"/>
    <property type="project" value="TreeGrafter"/>
</dbReference>
<evidence type="ECO:0000259" key="2">
    <source>
        <dbReference type="Pfam" id="PF00549"/>
    </source>
</evidence>
<evidence type="ECO:0000256" key="1">
    <source>
        <dbReference type="SAM" id="MobiDB-lite"/>
    </source>
</evidence>
<dbReference type="PANTHER" id="PTHR11117:SF24">
    <property type="entry name" value="PROTEIN FDRA"/>
    <property type="match status" value="1"/>
</dbReference>
<gene>
    <name evidence="3" type="ordered locus">Caci_1868</name>
</gene>
<reference evidence="3 4" key="1">
    <citation type="journal article" date="2009" name="Stand. Genomic Sci.">
        <title>Complete genome sequence of Catenulispora acidiphila type strain (ID 139908).</title>
        <authorList>
            <person name="Copeland A."/>
            <person name="Lapidus A."/>
            <person name="Glavina Del Rio T."/>
            <person name="Nolan M."/>
            <person name="Lucas S."/>
            <person name="Chen F."/>
            <person name="Tice H."/>
            <person name="Cheng J.F."/>
            <person name="Bruce D."/>
            <person name="Goodwin L."/>
            <person name="Pitluck S."/>
            <person name="Mikhailova N."/>
            <person name="Pati A."/>
            <person name="Ivanova N."/>
            <person name="Mavromatis K."/>
            <person name="Chen A."/>
            <person name="Palaniappan K."/>
            <person name="Chain P."/>
            <person name="Land M."/>
            <person name="Hauser L."/>
            <person name="Chang Y.J."/>
            <person name="Jeffries C.D."/>
            <person name="Chertkov O."/>
            <person name="Brettin T."/>
            <person name="Detter J.C."/>
            <person name="Han C."/>
            <person name="Ali Z."/>
            <person name="Tindall B.J."/>
            <person name="Goker M."/>
            <person name="Bristow J."/>
            <person name="Eisen J.A."/>
            <person name="Markowitz V."/>
            <person name="Hugenholtz P."/>
            <person name="Kyrpides N.C."/>
            <person name="Klenk H.P."/>
        </authorList>
    </citation>
    <scope>NUCLEOTIDE SEQUENCE [LARGE SCALE GENOMIC DNA]</scope>
    <source>
        <strain evidence="4">DSM 44928 / JCM 14897 / NBRC 102108 / NRRL B-24433 / ID139908</strain>
    </source>
</reference>
<dbReference type="Proteomes" id="UP000000851">
    <property type="component" value="Chromosome"/>
</dbReference>
<accession>C7QE97</accession>
<dbReference type="InterPro" id="IPR005811">
    <property type="entry name" value="SUCC_ACL_C"/>
</dbReference>
<dbReference type="InterPro" id="IPR016102">
    <property type="entry name" value="Succinyl-CoA_synth-like"/>
</dbReference>
<dbReference type="GO" id="GO:0004775">
    <property type="term" value="F:succinate-CoA ligase (ADP-forming) activity"/>
    <property type="evidence" value="ECO:0007669"/>
    <property type="project" value="TreeGrafter"/>
</dbReference>
<dbReference type="KEGG" id="cai:Caci_1868"/>
<feature type="domain" description="ATP-citrate synthase/succinyl-CoA ligase C-terminal" evidence="2">
    <location>
        <begin position="500"/>
        <end position="612"/>
    </location>
</feature>
<dbReference type="eggNOG" id="COG0074">
    <property type="taxonomic scope" value="Bacteria"/>
</dbReference>
<dbReference type="STRING" id="479433.Caci_1868"/>
<dbReference type="HOGENOM" id="CLU_026233_1_0_11"/>
<sequence>MPVSVSVGGGAVEAVEHVEHVEVRRGEYHDSVTLMLAGRAVAGVAGVGRVLVAMATELNVALLAELGYAALPDAGPGDLVVAFTCEGDGGDAEGSDSADATESAALAALADSLTPQPGGSITAPGHPHQGRPDQPAPRTTATALGRTSAPITLISTPGLASVAEAMESLEYGASPIIFSDNIPIHHEVRLKEEARRRGLLVMGPDCGTVVLHGTGLAFATIVRPGPISLVAASGTGAQQLMALLDAAGTGIHHCLGVGGRDLTEQVAGRSTLAALTALADDPATELITVVSKPPHPTIAAKIQAHAATLGKPVHFAFVGPNHPTLTESAEHILTALGHQAPQPWPQWAPTATTAAVATTEPMPPSAPMIRGLFSGGTLRAEAEVVLTRAGGQMIDNQRSGGRGAGESRGLQTPPDAADERLGTAAHAHAAAQTARADVHAPENTPRPADEAPATAAATHTDLHDPELSAPESPDAADERLGTAPHAHATAATAAAFAFDLTDFGDDAYTRGRPHPMIDNTLRSRGVAEAAADERVGVVLLDVVLGRGAHADPGAEIAAAIGAARGVRAGLAVVVSLCGAAGDPQGLGRQAGVLAGAGAWVFLSNAEAAGAAARLALGGVAVGGGAFGVR</sequence>
<dbReference type="SUPFAM" id="SSF52210">
    <property type="entry name" value="Succinyl-CoA synthetase domains"/>
    <property type="match status" value="2"/>
</dbReference>
<feature type="compositionally biased region" description="Low complexity" evidence="1">
    <location>
        <begin position="450"/>
        <end position="459"/>
    </location>
</feature>
<dbReference type="GO" id="GO:0004776">
    <property type="term" value="F:succinate-CoA ligase (GDP-forming) activity"/>
    <property type="evidence" value="ECO:0007669"/>
    <property type="project" value="TreeGrafter"/>
</dbReference>
<keyword evidence="4" id="KW-1185">Reference proteome</keyword>
<feature type="region of interest" description="Disordered" evidence="1">
    <location>
        <begin position="389"/>
        <end position="486"/>
    </location>
</feature>
<protein>
    <submittedName>
        <fullName evidence="3">FdrA family protein</fullName>
    </submittedName>
</protein>
<dbReference type="Pfam" id="PF00549">
    <property type="entry name" value="Ligase_CoA"/>
    <property type="match status" value="1"/>
</dbReference>
<dbReference type="Gene3D" id="3.40.50.261">
    <property type="entry name" value="Succinyl-CoA synthetase domains"/>
    <property type="match status" value="1"/>
</dbReference>
<dbReference type="InParanoid" id="C7QE97"/>
<dbReference type="PANTHER" id="PTHR11117">
    <property type="entry name" value="SUCCINYL-COA LIGASE SUBUNIT ALPHA"/>
    <property type="match status" value="1"/>
</dbReference>
<evidence type="ECO:0000313" key="3">
    <source>
        <dbReference type="EMBL" id="ACU70788.1"/>
    </source>
</evidence>
<feature type="compositionally biased region" description="Low complexity" evidence="1">
    <location>
        <begin position="424"/>
        <end position="435"/>
    </location>
</feature>
<organism evidence="3 4">
    <name type="scientific">Catenulispora acidiphila (strain DSM 44928 / JCM 14897 / NBRC 102108 / NRRL B-24433 / ID139908)</name>
    <dbReference type="NCBI Taxonomy" id="479433"/>
    <lineage>
        <taxon>Bacteria</taxon>
        <taxon>Bacillati</taxon>
        <taxon>Actinomycetota</taxon>
        <taxon>Actinomycetes</taxon>
        <taxon>Catenulisporales</taxon>
        <taxon>Catenulisporaceae</taxon>
        <taxon>Catenulispora</taxon>
    </lineage>
</organism>
<name>C7QE97_CATAD</name>